<feature type="region of interest" description="Disordered" evidence="1">
    <location>
        <begin position="1"/>
        <end position="20"/>
    </location>
</feature>
<dbReference type="GO" id="GO:0003824">
    <property type="term" value="F:catalytic activity"/>
    <property type="evidence" value="ECO:0007669"/>
    <property type="project" value="UniProtKB-ARBA"/>
</dbReference>
<feature type="domain" description="AB hydrolase-1" evidence="2">
    <location>
        <begin position="41"/>
        <end position="281"/>
    </location>
</feature>
<keyword evidence="4" id="KW-1185">Reference proteome</keyword>
<dbReference type="AlphaFoldDB" id="A0A4Q7UXM9"/>
<dbReference type="Pfam" id="PF00561">
    <property type="entry name" value="Abhydrolase_1"/>
    <property type="match status" value="1"/>
</dbReference>
<evidence type="ECO:0000256" key="1">
    <source>
        <dbReference type="SAM" id="MobiDB-lite"/>
    </source>
</evidence>
<name>A0A4Q7UXM9_PSEST</name>
<gene>
    <name evidence="3" type="ORF">EV383_3553</name>
</gene>
<evidence type="ECO:0000313" key="4">
    <source>
        <dbReference type="Proteomes" id="UP000291591"/>
    </source>
</evidence>
<accession>A0A4Q7UXM9</accession>
<dbReference type="InterPro" id="IPR029058">
    <property type="entry name" value="AB_hydrolase_fold"/>
</dbReference>
<sequence>MTTTGSRPASPTHPSPPGEIATVTVRGARIRVRTSGDPAAPPVLLLHGIGRSLEDWDTQHERLSDTYRVISTDLAGFGLSDRLPGPATLEQLADGAVAVLDAIGEHRPVHLMGNSLGGAVSMLVLTRAPERVATLTLVAAAGFGSEVTVALRVLGIPFVGARLLTRIDRAAARRTERAIFLDDAFVTDERIAFALEVAGRADQAGVFADIAKELGTVRGVRPQWRARLLADVARHPRPTLVVWGERDIILPPEHLRAALKAIPHARSHVFARCGHMPQIERADAFADLARTFLRDAEQSGT</sequence>
<dbReference type="EMBL" id="SHKL01000001">
    <property type="protein sequence ID" value="RZT86656.1"/>
    <property type="molecule type" value="Genomic_DNA"/>
</dbReference>
<dbReference type="InterPro" id="IPR000073">
    <property type="entry name" value="AB_hydrolase_1"/>
</dbReference>
<proteinExistence type="predicted"/>
<evidence type="ECO:0000259" key="2">
    <source>
        <dbReference type="Pfam" id="PF00561"/>
    </source>
</evidence>
<comment type="caution">
    <text evidence="3">The sequence shown here is derived from an EMBL/GenBank/DDBJ whole genome shotgun (WGS) entry which is preliminary data.</text>
</comment>
<organism evidence="3 4">
    <name type="scientific">Pseudonocardia sediminis</name>
    <dbReference type="NCBI Taxonomy" id="1397368"/>
    <lineage>
        <taxon>Bacteria</taxon>
        <taxon>Bacillati</taxon>
        <taxon>Actinomycetota</taxon>
        <taxon>Actinomycetes</taxon>
        <taxon>Pseudonocardiales</taxon>
        <taxon>Pseudonocardiaceae</taxon>
        <taxon>Pseudonocardia</taxon>
    </lineage>
</organism>
<reference evidence="3 4" key="1">
    <citation type="submission" date="2019-02" db="EMBL/GenBank/DDBJ databases">
        <title>Sequencing the genomes of 1000 actinobacteria strains.</title>
        <authorList>
            <person name="Klenk H.-P."/>
        </authorList>
    </citation>
    <scope>NUCLEOTIDE SEQUENCE [LARGE SCALE GENOMIC DNA]</scope>
    <source>
        <strain evidence="3 4">DSM 45779</strain>
    </source>
</reference>
<dbReference type="Gene3D" id="3.40.50.1820">
    <property type="entry name" value="alpha/beta hydrolase"/>
    <property type="match status" value="1"/>
</dbReference>
<dbReference type="PRINTS" id="PR00111">
    <property type="entry name" value="ABHYDROLASE"/>
</dbReference>
<dbReference type="PANTHER" id="PTHR43689:SF8">
    <property type="entry name" value="ALPHA_BETA-HYDROLASES SUPERFAMILY PROTEIN"/>
    <property type="match status" value="1"/>
</dbReference>
<protein>
    <submittedName>
        <fullName evidence="3">Pimeloyl-ACP methyl ester carboxylesterase</fullName>
    </submittedName>
</protein>
<dbReference type="Proteomes" id="UP000291591">
    <property type="component" value="Unassembled WGS sequence"/>
</dbReference>
<dbReference type="PANTHER" id="PTHR43689">
    <property type="entry name" value="HYDROLASE"/>
    <property type="match status" value="1"/>
</dbReference>
<evidence type="ECO:0000313" key="3">
    <source>
        <dbReference type="EMBL" id="RZT86656.1"/>
    </source>
</evidence>
<dbReference type="SUPFAM" id="SSF53474">
    <property type="entry name" value="alpha/beta-Hydrolases"/>
    <property type="match status" value="1"/>
</dbReference>
<dbReference type="RefSeq" id="WP_242623162.1">
    <property type="nucleotide sequence ID" value="NZ_SHKL01000001.1"/>
</dbReference>